<keyword evidence="4" id="KW-0677">Repeat</keyword>
<accession>V9DQU0</accession>
<dbReference type="GO" id="GO:0097039">
    <property type="term" value="P:protein linear polyubiquitination"/>
    <property type="evidence" value="ECO:0007669"/>
    <property type="project" value="TreeGrafter"/>
</dbReference>
<evidence type="ECO:0000256" key="7">
    <source>
        <dbReference type="ARBA" id="ARBA00022833"/>
    </source>
</evidence>
<evidence type="ECO:0000256" key="4">
    <source>
        <dbReference type="ARBA" id="ARBA00022737"/>
    </source>
</evidence>
<dbReference type="PROSITE" id="PS50103">
    <property type="entry name" value="ZF_C3H1"/>
    <property type="match status" value="2"/>
</dbReference>
<keyword evidence="3 8" id="KW-0479">Metal-binding</keyword>
<dbReference type="Proteomes" id="UP000030678">
    <property type="component" value="Unassembled WGS sequence"/>
</dbReference>
<dbReference type="Pfam" id="PF01485">
    <property type="entry name" value="IBR"/>
    <property type="match status" value="1"/>
</dbReference>
<dbReference type="Pfam" id="PF26200">
    <property type="entry name" value="Rcat_RNF216"/>
    <property type="match status" value="1"/>
</dbReference>
<dbReference type="GO" id="GO:0043161">
    <property type="term" value="P:proteasome-mediated ubiquitin-dependent protein catabolic process"/>
    <property type="evidence" value="ECO:0007669"/>
    <property type="project" value="TreeGrafter"/>
</dbReference>
<dbReference type="Gene3D" id="3.30.40.10">
    <property type="entry name" value="Zinc/RING finger domain, C3HC4 (zinc finger)"/>
    <property type="match status" value="1"/>
</dbReference>
<dbReference type="GO" id="GO:0043130">
    <property type="term" value="F:ubiquitin binding"/>
    <property type="evidence" value="ECO:0007669"/>
    <property type="project" value="TreeGrafter"/>
</dbReference>
<dbReference type="RefSeq" id="XP_008723090.1">
    <property type="nucleotide sequence ID" value="XM_008724868.1"/>
</dbReference>
<keyword evidence="7 8" id="KW-0862">Zinc</keyword>
<keyword evidence="2" id="KW-0808">Transferase</keyword>
<feature type="zinc finger region" description="C3H1-type" evidence="8">
    <location>
        <begin position="1"/>
        <end position="25"/>
    </location>
</feature>
<reference evidence="11 12" key="1">
    <citation type="submission" date="2013-03" db="EMBL/GenBank/DDBJ databases">
        <title>The Genome Sequence of Cladophialophora carrionii CBS 160.54.</title>
        <authorList>
            <consortium name="The Broad Institute Genomics Platform"/>
            <person name="Cuomo C."/>
            <person name="de Hoog S."/>
            <person name="Gorbushina A."/>
            <person name="Walker B."/>
            <person name="Young S.K."/>
            <person name="Zeng Q."/>
            <person name="Gargeya S."/>
            <person name="Fitzgerald M."/>
            <person name="Haas B."/>
            <person name="Abouelleil A."/>
            <person name="Allen A.W."/>
            <person name="Alvarado L."/>
            <person name="Arachchi H.M."/>
            <person name="Berlin A.M."/>
            <person name="Chapman S.B."/>
            <person name="Gainer-Dewar J."/>
            <person name="Goldberg J."/>
            <person name="Griggs A."/>
            <person name="Gujja S."/>
            <person name="Hansen M."/>
            <person name="Howarth C."/>
            <person name="Imamovic A."/>
            <person name="Ireland A."/>
            <person name="Larimer J."/>
            <person name="McCowan C."/>
            <person name="Murphy C."/>
            <person name="Pearson M."/>
            <person name="Poon T.W."/>
            <person name="Priest M."/>
            <person name="Roberts A."/>
            <person name="Saif S."/>
            <person name="Shea T."/>
            <person name="Sisk P."/>
            <person name="Sykes S."/>
            <person name="Wortman J."/>
            <person name="Nusbaum C."/>
            <person name="Birren B."/>
        </authorList>
    </citation>
    <scope>NUCLEOTIDE SEQUENCE [LARGE SCALE GENOMIC DNA]</scope>
    <source>
        <strain evidence="11 12">CBS 160.54</strain>
    </source>
</reference>
<dbReference type="InterPro" id="IPR002867">
    <property type="entry name" value="IBR_dom"/>
</dbReference>
<dbReference type="SUPFAM" id="SSF90229">
    <property type="entry name" value="CCCH zinc finger"/>
    <property type="match status" value="1"/>
</dbReference>
<dbReference type="GO" id="GO:0004842">
    <property type="term" value="F:ubiquitin-protein transferase activity"/>
    <property type="evidence" value="ECO:0007669"/>
    <property type="project" value="TreeGrafter"/>
</dbReference>
<dbReference type="Gene3D" id="3.30.1370.210">
    <property type="match status" value="1"/>
</dbReference>
<evidence type="ECO:0000259" key="9">
    <source>
        <dbReference type="PROSITE" id="PS50103"/>
    </source>
</evidence>
<dbReference type="GO" id="GO:0008270">
    <property type="term" value="F:zinc ion binding"/>
    <property type="evidence" value="ECO:0007669"/>
    <property type="project" value="UniProtKB-KW"/>
</dbReference>
<evidence type="ECO:0000256" key="5">
    <source>
        <dbReference type="ARBA" id="ARBA00022771"/>
    </source>
</evidence>
<dbReference type="PANTHER" id="PTHR22770:SF13">
    <property type="entry name" value="RING-TYPE DOMAIN-CONTAINING PROTEIN"/>
    <property type="match status" value="1"/>
</dbReference>
<dbReference type="CDD" id="cd20335">
    <property type="entry name" value="BRcat_RBR"/>
    <property type="match status" value="1"/>
</dbReference>
<dbReference type="OrthoDB" id="9977870at2759"/>
<dbReference type="SMART" id="SM00647">
    <property type="entry name" value="IBR"/>
    <property type="match status" value="2"/>
</dbReference>
<evidence type="ECO:0000313" key="11">
    <source>
        <dbReference type="EMBL" id="ETI29016.1"/>
    </source>
</evidence>
<dbReference type="CDD" id="cd22585">
    <property type="entry name" value="Rcat_RBR_DEAH12-like"/>
    <property type="match status" value="1"/>
</dbReference>
<dbReference type="InterPro" id="IPR044066">
    <property type="entry name" value="TRIAD_supradom"/>
</dbReference>
<feature type="domain" description="C3H1-type" evidence="9">
    <location>
        <begin position="1"/>
        <end position="25"/>
    </location>
</feature>
<evidence type="ECO:0000259" key="10">
    <source>
        <dbReference type="PROSITE" id="PS51873"/>
    </source>
</evidence>
<dbReference type="PANTHER" id="PTHR22770">
    <property type="entry name" value="UBIQUITIN CONJUGATING ENZYME 7 INTERACTING PROTEIN-RELATED"/>
    <property type="match status" value="1"/>
</dbReference>
<proteinExistence type="predicted"/>
<gene>
    <name evidence="11" type="ORF">G647_01469</name>
</gene>
<sequence>MTTCKFFVRGRCNRGQECKFAHMPSPKLQSETANTTTLLRAGAPYFLPTSPPIPTCRFWLGGGCWNGLECAYLHPAVSQPTSAAPTTPHKAEEILERRLKGAYVRFGDGALVLNVRLSSTTARFASSDNSNTRTGRAQVCTVLCSWYNPSRVVWLHYRSDTWASRAIKRFDGRFYGRQIKTKLQPPPHHHANGKAIWSVLLSNVAADVTQERIQEHLQGVVPDKVVMGRPTLEDMDRKPEKFVQELFSQSSRKLRSFELEKNATGSRTKAFAQFERASDVRAVLAYNGVEFPEIGSKLYVDQVAAVRVPVVSELYAIIKGDVKKLQADNKDGVRISTHHRSPSKIVDLRIYGHKLDAVARLKAQVAQMLVGRVVLNDYGTALWHELLASDAGVSALQALSKPGEVFLYRDTRKLQLVFFGTPSLFANVRRAVIHILTSHMSHYLMPLEGDLFAEALSGGLRRVIRHFGKKSAWLDVLRTPPAMIFRGSPQHFDVAKSLITDPSAVVPVDQRTGTSNECPYCFLNIADPVELRCGHSYCWGCFEALCRDLGASENPITCFANLSGCGQMVSLEEIKKALDNSTFEAVLESSFEQYIRSKPDHIQYCPTPDCPSIYTVSETPGVFTCDNCLISICSKCRALSHDDLTCEEVQGQNRVEQIVSDEEKKKLGISNCPKCNVLIQKKDGCNHITCMCGTHICWFCLATFASDEECYSHMSQAHGRFGELNAAEEQIRELRADDFDWVMLLLRAAENMEDHDAWQRQRHAEVGWQLQRLAEVRWHID</sequence>
<evidence type="ECO:0000256" key="6">
    <source>
        <dbReference type="ARBA" id="ARBA00022786"/>
    </source>
</evidence>
<dbReference type="PROSITE" id="PS51873">
    <property type="entry name" value="TRIAD"/>
    <property type="match status" value="1"/>
</dbReference>
<evidence type="ECO:0000256" key="2">
    <source>
        <dbReference type="ARBA" id="ARBA00022679"/>
    </source>
</evidence>
<keyword evidence="5 8" id="KW-0863">Zinc-finger</keyword>
<dbReference type="InterPro" id="IPR000571">
    <property type="entry name" value="Znf_CCCH"/>
</dbReference>
<evidence type="ECO:0000313" key="12">
    <source>
        <dbReference type="Proteomes" id="UP000030678"/>
    </source>
</evidence>
<name>V9DQU0_9EURO</name>
<evidence type="ECO:0000256" key="8">
    <source>
        <dbReference type="PROSITE-ProRule" id="PRU00723"/>
    </source>
</evidence>
<dbReference type="GeneID" id="19979962"/>
<dbReference type="AlphaFoldDB" id="V9DQU0"/>
<dbReference type="EMBL" id="KB822697">
    <property type="protein sequence ID" value="ETI29016.1"/>
    <property type="molecule type" value="Genomic_DNA"/>
</dbReference>
<dbReference type="Gene3D" id="1.20.120.1750">
    <property type="match status" value="1"/>
</dbReference>
<feature type="domain" description="C3H1-type" evidence="9">
    <location>
        <begin position="50"/>
        <end position="77"/>
    </location>
</feature>
<dbReference type="SMART" id="SM00356">
    <property type="entry name" value="ZnF_C3H1"/>
    <property type="match status" value="2"/>
</dbReference>
<evidence type="ECO:0000256" key="1">
    <source>
        <dbReference type="ARBA" id="ARBA00004906"/>
    </source>
</evidence>
<dbReference type="HOGENOM" id="CLU_004235_1_1_1"/>
<feature type="zinc finger region" description="C3H1-type" evidence="8">
    <location>
        <begin position="50"/>
        <end position="77"/>
    </location>
</feature>
<dbReference type="Pfam" id="PF00642">
    <property type="entry name" value="zf-CCCH"/>
    <property type="match status" value="1"/>
</dbReference>
<organism evidence="11 12">
    <name type="scientific">Cladophialophora carrionii CBS 160.54</name>
    <dbReference type="NCBI Taxonomy" id="1279043"/>
    <lineage>
        <taxon>Eukaryota</taxon>
        <taxon>Fungi</taxon>
        <taxon>Dikarya</taxon>
        <taxon>Ascomycota</taxon>
        <taxon>Pezizomycotina</taxon>
        <taxon>Eurotiomycetes</taxon>
        <taxon>Chaetothyriomycetidae</taxon>
        <taxon>Chaetothyriales</taxon>
        <taxon>Herpotrichiellaceae</taxon>
        <taxon>Cladophialophora</taxon>
    </lineage>
</organism>
<dbReference type="InterPro" id="IPR051628">
    <property type="entry name" value="LUBAC_E3_Ligases"/>
</dbReference>
<protein>
    <submittedName>
        <fullName evidence="11">Uncharacterized protein</fullName>
    </submittedName>
</protein>
<dbReference type="InterPro" id="IPR013083">
    <property type="entry name" value="Znf_RING/FYVE/PHD"/>
</dbReference>
<dbReference type="GO" id="GO:0000151">
    <property type="term" value="C:ubiquitin ligase complex"/>
    <property type="evidence" value="ECO:0007669"/>
    <property type="project" value="TreeGrafter"/>
</dbReference>
<dbReference type="InterPro" id="IPR036855">
    <property type="entry name" value="Znf_CCCH_sf"/>
</dbReference>
<dbReference type="SUPFAM" id="SSF57850">
    <property type="entry name" value="RING/U-box"/>
    <property type="match status" value="3"/>
</dbReference>
<comment type="pathway">
    <text evidence="1">Protein modification; protein ubiquitination.</text>
</comment>
<keyword evidence="6" id="KW-0833">Ubl conjugation pathway</keyword>
<dbReference type="VEuPathDB" id="FungiDB:G647_01469"/>
<evidence type="ECO:0000256" key="3">
    <source>
        <dbReference type="ARBA" id="ARBA00022723"/>
    </source>
</evidence>
<feature type="domain" description="RING-type" evidence="10">
    <location>
        <begin position="514"/>
        <end position="722"/>
    </location>
</feature>